<dbReference type="Proteomes" id="UP000504618">
    <property type="component" value="Unplaced"/>
</dbReference>
<dbReference type="InterPro" id="IPR008042">
    <property type="entry name" value="Retrotrans_Pao"/>
</dbReference>
<evidence type="ECO:0000313" key="1">
    <source>
        <dbReference type="Proteomes" id="UP000504618"/>
    </source>
</evidence>
<accession>A0A6J1PRR8</accession>
<gene>
    <name evidence="2" type="primary">LOC112455014</name>
</gene>
<keyword evidence="1" id="KW-1185">Reference proteome</keyword>
<dbReference type="AlphaFoldDB" id="A0A6J1PRR8"/>
<evidence type="ECO:0000313" key="2">
    <source>
        <dbReference type="RefSeq" id="XP_024872454.1"/>
    </source>
</evidence>
<dbReference type="OrthoDB" id="5920040at2759"/>
<dbReference type="InterPro" id="IPR043502">
    <property type="entry name" value="DNA/RNA_pol_sf"/>
</dbReference>
<reference evidence="2" key="1">
    <citation type="submission" date="2025-08" db="UniProtKB">
        <authorList>
            <consortium name="RefSeq"/>
        </authorList>
    </citation>
    <scope>IDENTIFICATION</scope>
    <source>
        <tissue evidence="2">Whole body</tissue>
    </source>
</reference>
<dbReference type="GO" id="GO:0071897">
    <property type="term" value="P:DNA biosynthetic process"/>
    <property type="evidence" value="ECO:0007669"/>
    <property type="project" value="UniProtKB-ARBA"/>
</dbReference>
<organism evidence="1 2">
    <name type="scientific">Temnothorax curvispinosus</name>
    <dbReference type="NCBI Taxonomy" id="300111"/>
    <lineage>
        <taxon>Eukaryota</taxon>
        <taxon>Metazoa</taxon>
        <taxon>Ecdysozoa</taxon>
        <taxon>Arthropoda</taxon>
        <taxon>Hexapoda</taxon>
        <taxon>Insecta</taxon>
        <taxon>Pterygota</taxon>
        <taxon>Neoptera</taxon>
        <taxon>Endopterygota</taxon>
        <taxon>Hymenoptera</taxon>
        <taxon>Apocrita</taxon>
        <taxon>Aculeata</taxon>
        <taxon>Formicoidea</taxon>
        <taxon>Formicidae</taxon>
        <taxon>Myrmicinae</taxon>
        <taxon>Temnothorax</taxon>
    </lineage>
</organism>
<proteinExistence type="predicted"/>
<protein>
    <submittedName>
        <fullName evidence="2">Uncharacterized protein LOC112455014</fullName>
    </submittedName>
</protein>
<dbReference type="PANTHER" id="PTHR47331:SF1">
    <property type="entry name" value="GAG-LIKE PROTEIN"/>
    <property type="match status" value="1"/>
</dbReference>
<sequence length="578" mass="65303">MSAHVKAHGGARSAPTDTTRCCMRLISRTHQRSRSPPQLQSLVRQLNITRHHFAILITGISGGKTTQTRGVALLKLRSLYSSSDVVIQAHVLQTVTNILSSFNAAPQQWPHLTKLTLADPDFLTPRPVDIIIGADSYGQIIKPNIIKQDPLMPIAQLSIFGWLVLGPVDTSSSASAAVHHASIQEKEDALDELLSRFWTQEEVPENENHDLTPDEQRCEKYFKSTVSRDSAGRYTVRIPFKSSPDTLGDSYLAAHRCLQSLLRRLSRDDNYRRLYHQFMTEYRELTHMKKVSPVSSQLTQYYLPYHGVLRPDSATTKLRVVFNGSSASTFGRSLNDLMHTRAKLHLDVTDVLLWIRQFRHLVATDITKMYRQINVHEDDWNLQRILWIDELLNELSYYLTTVTYGTKAAPFLALRTLLQLVEDEGHNFPLAVPSILRGRYVDDIFGGADTVQQLIKISLQLKNLCMAGGFPLAKWHATHPDVLAAVQAEKDQGSQTLHLTIAISSQTDHLTKRLVLSEVAQIFDPLGFASPVVIKAKMLLQELWLHKLLQEHQWDQWEHHCHPSSLHGGSSSERNSPA</sequence>
<dbReference type="SUPFAM" id="SSF56672">
    <property type="entry name" value="DNA/RNA polymerases"/>
    <property type="match status" value="1"/>
</dbReference>
<name>A0A6J1PRR8_9HYME</name>
<dbReference type="Pfam" id="PF05380">
    <property type="entry name" value="Peptidase_A17"/>
    <property type="match status" value="1"/>
</dbReference>
<dbReference type="PANTHER" id="PTHR47331">
    <property type="entry name" value="PHD-TYPE DOMAIN-CONTAINING PROTEIN"/>
    <property type="match status" value="1"/>
</dbReference>
<dbReference type="GeneID" id="112455014"/>
<dbReference type="RefSeq" id="XP_024872454.1">
    <property type="nucleotide sequence ID" value="XM_025016686.1"/>
</dbReference>